<evidence type="ECO:0000313" key="1">
    <source>
        <dbReference type="EMBL" id="MBB6169301.1"/>
    </source>
</evidence>
<name>A0A841KA24_9HYPH</name>
<organism evidence="1 2">
    <name type="scientific">Chelatococcus composti</name>
    <dbReference type="NCBI Taxonomy" id="1743235"/>
    <lineage>
        <taxon>Bacteria</taxon>
        <taxon>Pseudomonadati</taxon>
        <taxon>Pseudomonadota</taxon>
        <taxon>Alphaproteobacteria</taxon>
        <taxon>Hyphomicrobiales</taxon>
        <taxon>Chelatococcaceae</taxon>
        <taxon>Chelatococcus</taxon>
    </lineage>
</organism>
<dbReference type="AlphaFoldDB" id="A0A841KA24"/>
<proteinExistence type="predicted"/>
<dbReference type="Proteomes" id="UP000588017">
    <property type="component" value="Unassembled WGS sequence"/>
</dbReference>
<evidence type="ECO:0000313" key="2">
    <source>
        <dbReference type="Proteomes" id="UP000588017"/>
    </source>
</evidence>
<dbReference type="RefSeq" id="WP_183335623.1">
    <property type="nucleotide sequence ID" value="NZ_BMHX01000007.1"/>
</dbReference>
<dbReference type="EMBL" id="JACHEH010000007">
    <property type="protein sequence ID" value="MBB6169301.1"/>
    <property type="molecule type" value="Genomic_DNA"/>
</dbReference>
<reference evidence="1 2" key="1">
    <citation type="submission" date="2020-08" db="EMBL/GenBank/DDBJ databases">
        <title>Genomic Encyclopedia of Type Strains, Phase IV (KMG-IV): sequencing the most valuable type-strain genomes for metagenomic binning, comparative biology and taxonomic classification.</title>
        <authorList>
            <person name="Goeker M."/>
        </authorList>
    </citation>
    <scope>NUCLEOTIDE SEQUENCE [LARGE SCALE GENOMIC DNA]</scope>
    <source>
        <strain evidence="1 2">DSM 101465</strain>
    </source>
</reference>
<keyword evidence="2" id="KW-1185">Reference proteome</keyword>
<gene>
    <name evidence="1" type="ORF">HNQ73_002943</name>
</gene>
<sequence>MMMREAARTAYEALREADDAAWGHAAVLHRHVITEALRLAALQPCEAQLVGIIQEIDEEIGFPTAKAIACAIMRAFQGRCEEADPLGRP</sequence>
<accession>A0A841KA24</accession>
<protein>
    <submittedName>
        <fullName evidence="1">Uncharacterized protein</fullName>
    </submittedName>
</protein>
<comment type="caution">
    <text evidence="1">The sequence shown here is derived from an EMBL/GenBank/DDBJ whole genome shotgun (WGS) entry which is preliminary data.</text>
</comment>